<dbReference type="PANTHER" id="PTHR24401:SF29">
    <property type="entry name" value="SI:CH211-243P7.3-RELATED"/>
    <property type="match status" value="1"/>
</dbReference>
<dbReference type="Proteomes" id="UP001164746">
    <property type="component" value="Chromosome 9"/>
</dbReference>
<evidence type="ECO:0000313" key="1">
    <source>
        <dbReference type="EMBL" id="WAR14621.1"/>
    </source>
</evidence>
<organism evidence="1 2">
    <name type="scientific">Mya arenaria</name>
    <name type="common">Soft-shell clam</name>
    <dbReference type="NCBI Taxonomy" id="6604"/>
    <lineage>
        <taxon>Eukaryota</taxon>
        <taxon>Metazoa</taxon>
        <taxon>Spiralia</taxon>
        <taxon>Lophotrochozoa</taxon>
        <taxon>Mollusca</taxon>
        <taxon>Bivalvia</taxon>
        <taxon>Autobranchia</taxon>
        <taxon>Heteroconchia</taxon>
        <taxon>Euheterodonta</taxon>
        <taxon>Imparidentia</taxon>
        <taxon>Neoheterodontei</taxon>
        <taxon>Myida</taxon>
        <taxon>Myoidea</taxon>
        <taxon>Myidae</taxon>
        <taxon>Mya</taxon>
    </lineage>
</organism>
<protein>
    <recommendedName>
        <fullName evidence="3">Transposase</fullName>
    </recommendedName>
</protein>
<accession>A0ABY7F5M4</accession>
<reference evidence="1" key="1">
    <citation type="submission" date="2022-11" db="EMBL/GenBank/DDBJ databases">
        <title>Centuries of genome instability and evolution in soft-shell clam transmissible cancer (bioRxiv).</title>
        <authorList>
            <person name="Hart S.F.M."/>
            <person name="Yonemitsu M.A."/>
            <person name="Giersch R.M."/>
            <person name="Beal B.F."/>
            <person name="Arriagada G."/>
            <person name="Davis B.W."/>
            <person name="Ostrander E.A."/>
            <person name="Goff S.P."/>
            <person name="Metzger M.J."/>
        </authorList>
    </citation>
    <scope>NUCLEOTIDE SEQUENCE</scope>
    <source>
        <strain evidence="1">MELC-2E11</strain>
        <tissue evidence="1">Siphon/mantle</tissue>
    </source>
</reference>
<evidence type="ECO:0000313" key="2">
    <source>
        <dbReference type="Proteomes" id="UP001164746"/>
    </source>
</evidence>
<dbReference type="PANTHER" id="PTHR24401">
    <property type="entry name" value="SI:CH211-243P7.3-RELATED"/>
    <property type="match status" value="1"/>
</dbReference>
<dbReference type="EMBL" id="CP111020">
    <property type="protein sequence ID" value="WAR14621.1"/>
    <property type="molecule type" value="Genomic_DNA"/>
</dbReference>
<gene>
    <name evidence="1" type="ORF">MAR_004726</name>
</gene>
<proteinExistence type="predicted"/>
<name>A0ABY7F5M4_MYAAR</name>
<sequence>MLPVPQFRWLMQLYIQDVLFRLDETKAEVTSIFGRILRMDSTKKIVGKLAGPVRGTALWASNIGNEYGQVLMSVLTAGEGHGLALMANGIMKRYKDAAVERPEVLFVDRDCCGSSPVRTLFHQWKDIPIRLDIWHFMRRMSGGCTTDSHPLYGSLMNNISRCIFMWDKDDLEALKEAKRGELMLKQVHLKDDADLLTHISKQELALHCRRTTRGADTTDSVVPDNLPGYAAVQDLAKHLVALVEGNLFLSSEQAAQTIQLWNALSPHDQRRTVFADRFDPQACHTFRAPKKTIDPGVQSTEWLVKI</sequence>
<evidence type="ECO:0008006" key="3">
    <source>
        <dbReference type="Google" id="ProtNLM"/>
    </source>
</evidence>
<keyword evidence="2" id="KW-1185">Reference proteome</keyword>